<gene>
    <name evidence="11" type="ORF">DES37_1188</name>
</gene>
<evidence type="ECO:0000256" key="1">
    <source>
        <dbReference type="ARBA" id="ARBA00004533"/>
    </source>
</evidence>
<sequence length="158" mass="17355">MITTRIRQQSLNIIAVIMIASCCVAVYFTARAPFSEINNDFNEKNSVGDDTIHLAAAFAQAPRDGRWAWHESQVSLSSEQVNNAPPSSLALKLVGVVSHKDCERALAIVELGSRQYSYSCGEVADLPGVHIMRVLTDRIVIKHKGYFETVHIGKKDAG</sequence>
<evidence type="ECO:0000256" key="7">
    <source>
        <dbReference type="ARBA" id="ARBA00022989"/>
    </source>
</evidence>
<keyword evidence="4" id="KW-0997">Cell inner membrane</keyword>
<dbReference type="GO" id="GO:0005886">
    <property type="term" value="C:plasma membrane"/>
    <property type="evidence" value="ECO:0007669"/>
    <property type="project" value="UniProtKB-SubCell"/>
</dbReference>
<keyword evidence="2" id="KW-0813">Transport</keyword>
<evidence type="ECO:0000313" key="11">
    <source>
        <dbReference type="EMBL" id="PWW02654.1"/>
    </source>
</evidence>
<dbReference type="AlphaFoldDB" id="A0A317PR54"/>
<keyword evidence="5 9" id="KW-0812">Transmembrane</keyword>
<evidence type="ECO:0000259" key="10">
    <source>
        <dbReference type="Pfam" id="PF11356"/>
    </source>
</evidence>
<comment type="subcellular location">
    <subcellularLocation>
        <location evidence="1">Cell inner membrane</location>
    </subcellularLocation>
</comment>
<feature type="transmembrane region" description="Helical" evidence="9">
    <location>
        <begin position="12"/>
        <end position="30"/>
    </location>
</feature>
<dbReference type="PROSITE" id="PS51257">
    <property type="entry name" value="PROKAR_LIPOPROTEIN"/>
    <property type="match status" value="1"/>
</dbReference>
<keyword evidence="12" id="KW-1185">Reference proteome</keyword>
<keyword evidence="8 9" id="KW-0472">Membrane</keyword>
<keyword evidence="6" id="KW-0653">Protein transport</keyword>
<evidence type="ECO:0000256" key="5">
    <source>
        <dbReference type="ARBA" id="ARBA00022692"/>
    </source>
</evidence>
<keyword evidence="3" id="KW-1003">Cell membrane</keyword>
<protein>
    <submittedName>
        <fullName evidence="11">Type II secretion system protein C</fullName>
    </submittedName>
</protein>
<evidence type="ECO:0000256" key="9">
    <source>
        <dbReference type="SAM" id="Phobius"/>
    </source>
</evidence>
<dbReference type="Proteomes" id="UP000246744">
    <property type="component" value="Unassembled WGS sequence"/>
</dbReference>
<name>A0A317PR54_9ENTR</name>
<dbReference type="InterPro" id="IPR024961">
    <property type="entry name" value="T2SS_GspC_N"/>
</dbReference>
<comment type="caution">
    <text evidence="11">The sequence shown here is derived from an EMBL/GenBank/DDBJ whole genome shotgun (WGS) entry which is preliminary data.</text>
</comment>
<evidence type="ECO:0000256" key="8">
    <source>
        <dbReference type="ARBA" id="ARBA00023136"/>
    </source>
</evidence>
<dbReference type="Pfam" id="PF11356">
    <property type="entry name" value="T2SSC"/>
    <property type="match status" value="1"/>
</dbReference>
<reference evidence="11 12" key="1">
    <citation type="submission" date="2018-05" db="EMBL/GenBank/DDBJ databases">
        <title>Genomic Encyclopedia of Type Strains, Phase IV (KMG-IV): sequencing the most valuable type-strain genomes for metagenomic binning, comparative biology and taxonomic classification.</title>
        <authorList>
            <person name="Goeker M."/>
        </authorList>
    </citation>
    <scope>NUCLEOTIDE SEQUENCE [LARGE SCALE GENOMIC DNA]</scope>
    <source>
        <strain evidence="11 12">DSM 19579</strain>
    </source>
</reference>
<dbReference type="Gene3D" id="2.30.30.830">
    <property type="match status" value="1"/>
</dbReference>
<organism evidence="11 12">
    <name type="scientific">Mangrovibacter plantisponsor</name>
    <dbReference type="NCBI Taxonomy" id="451513"/>
    <lineage>
        <taxon>Bacteria</taxon>
        <taxon>Pseudomonadati</taxon>
        <taxon>Pseudomonadota</taxon>
        <taxon>Gammaproteobacteria</taxon>
        <taxon>Enterobacterales</taxon>
        <taxon>Enterobacteriaceae</taxon>
        <taxon>Mangrovibacter</taxon>
    </lineage>
</organism>
<dbReference type="EMBL" id="QGTS01000018">
    <property type="protein sequence ID" value="PWW02654.1"/>
    <property type="molecule type" value="Genomic_DNA"/>
</dbReference>
<evidence type="ECO:0000256" key="3">
    <source>
        <dbReference type="ARBA" id="ARBA00022475"/>
    </source>
</evidence>
<evidence type="ECO:0000256" key="6">
    <source>
        <dbReference type="ARBA" id="ARBA00022927"/>
    </source>
</evidence>
<dbReference type="GO" id="GO:0015031">
    <property type="term" value="P:protein transport"/>
    <property type="evidence" value="ECO:0007669"/>
    <property type="project" value="UniProtKB-KW"/>
</dbReference>
<feature type="domain" description="Type II secretion system protein GspC N-terminal" evidence="10">
    <location>
        <begin position="75"/>
        <end position="150"/>
    </location>
</feature>
<accession>A0A317PR54</accession>
<evidence type="ECO:0000256" key="4">
    <source>
        <dbReference type="ARBA" id="ARBA00022519"/>
    </source>
</evidence>
<dbReference type="RefSeq" id="WP_170123807.1">
    <property type="nucleotide sequence ID" value="NZ_QGTS01000018.1"/>
</dbReference>
<evidence type="ECO:0000313" key="12">
    <source>
        <dbReference type="Proteomes" id="UP000246744"/>
    </source>
</evidence>
<keyword evidence="7 9" id="KW-1133">Transmembrane helix</keyword>
<proteinExistence type="predicted"/>
<evidence type="ECO:0000256" key="2">
    <source>
        <dbReference type="ARBA" id="ARBA00022448"/>
    </source>
</evidence>